<dbReference type="InterPro" id="IPR011697">
    <property type="entry name" value="Peptidase_C26"/>
</dbReference>
<comment type="catalytic activity">
    <reaction evidence="8">
        <text>(6S)-5,6,7,8-tetrahydrofolyl-(gamma-L-Glu)(n) + (n-1) H2O = (6S)-5,6,7,8-tetrahydrofolate + (n-1) L-glutamate</text>
        <dbReference type="Rhea" id="RHEA:56784"/>
        <dbReference type="Rhea" id="RHEA-COMP:14738"/>
        <dbReference type="ChEBI" id="CHEBI:15377"/>
        <dbReference type="ChEBI" id="CHEBI:29985"/>
        <dbReference type="ChEBI" id="CHEBI:57453"/>
        <dbReference type="ChEBI" id="CHEBI:141005"/>
        <dbReference type="EC" id="3.4.19.9"/>
    </reaction>
</comment>
<dbReference type="PROSITE" id="PS51273">
    <property type="entry name" value="GATASE_TYPE_1"/>
    <property type="match status" value="1"/>
</dbReference>
<dbReference type="GO" id="GO:0005773">
    <property type="term" value="C:vacuole"/>
    <property type="evidence" value="ECO:0007669"/>
    <property type="project" value="TreeGrafter"/>
</dbReference>
<keyword evidence="4" id="KW-0964">Secreted</keyword>
<reference evidence="9 10" key="1">
    <citation type="submission" date="2010-05" db="EMBL/GenBank/DDBJ databases">
        <title>The Genome Sequence of Thecamonas trahens ATCC 50062.</title>
        <authorList>
            <consortium name="The Broad Institute Genome Sequencing Platform"/>
            <person name="Russ C."/>
            <person name="Cuomo C."/>
            <person name="Shea T."/>
            <person name="Young S.K."/>
            <person name="Zeng Q."/>
            <person name="Koehrsen M."/>
            <person name="Haas B."/>
            <person name="Borodovsky M."/>
            <person name="Guigo R."/>
            <person name="Alvarado L."/>
            <person name="Berlin A."/>
            <person name="Bochicchio J."/>
            <person name="Borenstein D."/>
            <person name="Chapman S."/>
            <person name="Chen Z."/>
            <person name="Freedman E."/>
            <person name="Gellesch M."/>
            <person name="Goldberg J."/>
            <person name="Griggs A."/>
            <person name="Gujja S."/>
            <person name="Heilman E."/>
            <person name="Heiman D."/>
            <person name="Hepburn T."/>
            <person name="Howarth C."/>
            <person name="Jen D."/>
            <person name="Larson L."/>
            <person name="Mehta T."/>
            <person name="Park D."/>
            <person name="Pearson M."/>
            <person name="Roberts A."/>
            <person name="Saif S."/>
            <person name="Shenoy N."/>
            <person name="Sisk P."/>
            <person name="Stolte C."/>
            <person name="Sykes S."/>
            <person name="Thomson T."/>
            <person name="Walk T."/>
            <person name="White J."/>
            <person name="Yandava C."/>
            <person name="Burger G."/>
            <person name="Gray M.W."/>
            <person name="Holland P.W.H."/>
            <person name="King N."/>
            <person name="Lang F.B.F."/>
            <person name="Roger A.J."/>
            <person name="Ruiz-Trillo I."/>
            <person name="Lander E."/>
            <person name="Nusbaum C."/>
        </authorList>
    </citation>
    <scope>NUCLEOTIDE SEQUENCE [LARGE SCALE GENOMIC DNA]</scope>
    <source>
        <strain evidence="9 10">ATCC 50062</strain>
    </source>
</reference>
<organism evidence="9 10">
    <name type="scientific">Thecamonas trahens ATCC 50062</name>
    <dbReference type="NCBI Taxonomy" id="461836"/>
    <lineage>
        <taxon>Eukaryota</taxon>
        <taxon>Apusozoa</taxon>
        <taxon>Apusomonadida</taxon>
        <taxon>Apusomonadidae</taxon>
        <taxon>Thecamonas</taxon>
    </lineage>
</organism>
<dbReference type="PANTHER" id="PTHR11315">
    <property type="entry name" value="PROTEASE FAMILY C26 GAMMA-GLUTAMYL HYDROLASE"/>
    <property type="match status" value="1"/>
</dbReference>
<dbReference type="OMA" id="NRFQWDR"/>
<evidence type="ECO:0000256" key="1">
    <source>
        <dbReference type="ARBA" id="ARBA00004239"/>
    </source>
</evidence>
<dbReference type="OrthoDB" id="64220at2759"/>
<evidence type="ECO:0000256" key="2">
    <source>
        <dbReference type="ARBA" id="ARBA00011083"/>
    </source>
</evidence>
<gene>
    <name evidence="9" type="ORF">AMSG_02472</name>
</gene>
<evidence type="ECO:0000313" key="10">
    <source>
        <dbReference type="Proteomes" id="UP000054408"/>
    </source>
</evidence>
<evidence type="ECO:0000256" key="7">
    <source>
        <dbReference type="PIRSR" id="PIRSR615527-1"/>
    </source>
</evidence>
<dbReference type="STRING" id="461836.A0A0L0D5G5"/>
<keyword evidence="10" id="KW-1185">Reference proteome</keyword>
<dbReference type="Gene3D" id="3.40.50.880">
    <property type="match status" value="1"/>
</dbReference>
<dbReference type="SUPFAM" id="SSF52317">
    <property type="entry name" value="Class I glutamine amidotransferase-like"/>
    <property type="match status" value="1"/>
</dbReference>
<evidence type="ECO:0000256" key="5">
    <source>
        <dbReference type="ARBA" id="ARBA00022729"/>
    </source>
</evidence>
<evidence type="ECO:0000256" key="8">
    <source>
        <dbReference type="PROSITE-ProRule" id="PRU00607"/>
    </source>
</evidence>
<dbReference type="FunFam" id="3.40.50.880:FF:000024">
    <property type="entry name" value="Folate gamma-glutamyl hydrolase"/>
    <property type="match status" value="1"/>
</dbReference>
<dbReference type="Pfam" id="PF07722">
    <property type="entry name" value="Peptidase_C26"/>
    <property type="match status" value="1"/>
</dbReference>
<feature type="active site" evidence="8">
    <location>
        <position position="276"/>
    </location>
</feature>
<feature type="active site" description="Nucleophile" evidence="7 8">
    <location>
        <position position="159"/>
    </location>
</feature>
<evidence type="ECO:0000313" key="9">
    <source>
        <dbReference type="EMBL" id="KNC47455.1"/>
    </source>
</evidence>
<comment type="similarity">
    <text evidence="2">Belongs to the peptidase C26 family.</text>
</comment>
<proteinExistence type="inferred from homology"/>
<dbReference type="EMBL" id="GL349447">
    <property type="protein sequence ID" value="KNC47455.1"/>
    <property type="molecule type" value="Genomic_DNA"/>
</dbReference>
<name>A0A0L0D5G5_THETB</name>
<comment type="subcellular location">
    <subcellularLocation>
        <location evidence="1">Secreted</location>
        <location evidence="1">Extracellular space</location>
    </subcellularLocation>
</comment>
<dbReference type="RefSeq" id="XP_013759391.1">
    <property type="nucleotide sequence ID" value="XM_013903937.1"/>
</dbReference>
<dbReference type="AlphaFoldDB" id="A0A0L0D5G5"/>
<dbReference type="GeneID" id="25562152"/>
<dbReference type="Proteomes" id="UP000054408">
    <property type="component" value="Unassembled WGS sequence"/>
</dbReference>
<dbReference type="GO" id="GO:0034722">
    <property type="term" value="F:gamma-glutamyl-peptidase activity"/>
    <property type="evidence" value="ECO:0007669"/>
    <property type="project" value="UniProtKB-UniRule"/>
</dbReference>
<accession>A0A0L0D5G5</accession>
<keyword evidence="6 8" id="KW-0378">Hydrolase</keyword>
<dbReference type="InterPro" id="IPR029062">
    <property type="entry name" value="Class_I_gatase-like"/>
</dbReference>
<dbReference type="eggNOG" id="KOG1559">
    <property type="taxonomic scope" value="Eukaryota"/>
</dbReference>
<dbReference type="EC" id="3.4.19.9" evidence="3 8"/>
<evidence type="ECO:0000256" key="4">
    <source>
        <dbReference type="ARBA" id="ARBA00022525"/>
    </source>
</evidence>
<sequence length="347" mass="37123">MMMCVSSSKMRSLCVVLWAVVAVWGGAGVVGGAVGLSPPPATNLRPIVGILTVPTEGSECGTFYREHKAMSGSGSTSCFATVYVKWLESAGARVVPIPYNLPHDVLRDLAGKYLNGLLFTGGGTSLEPETEYYQAAKVLFEAAMEANARGVYTPVHGTCMGFQLLSILVANSTSVLESGFDSEDYSIPLDFTAAAATSRMYGPAAANPATGVFATLATKNVTSNLHHSGVTPETFATNAKLTSFLTVLSTNRGRKGRAFVSSFEGKTMPVYGTQYHPERPAYEFNPILNLNHSIAGIEAMQYLANNFVTEARRSTASFPSPTDEAKALIYNYAPLANGESYQCYFFE</sequence>
<dbReference type="GO" id="GO:0005576">
    <property type="term" value="C:extracellular region"/>
    <property type="evidence" value="ECO:0007669"/>
    <property type="project" value="UniProtKB-SubCell"/>
</dbReference>
<feature type="active site" description="Proton donor" evidence="7">
    <location>
        <position position="276"/>
    </location>
</feature>
<dbReference type="InterPro" id="IPR015527">
    <property type="entry name" value="Pept_C26_g-glut_hydrolase"/>
</dbReference>
<keyword evidence="5" id="KW-0732">Signal</keyword>
<dbReference type="PROSITE" id="PS51275">
    <property type="entry name" value="PEPTIDASE_C26_GGH"/>
    <property type="match status" value="1"/>
</dbReference>
<dbReference type="GO" id="GO:0046900">
    <property type="term" value="P:tetrahydrofolylpolyglutamate metabolic process"/>
    <property type="evidence" value="ECO:0007669"/>
    <property type="project" value="TreeGrafter"/>
</dbReference>
<evidence type="ECO:0000256" key="6">
    <source>
        <dbReference type="ARBA" id="ARBA00022801"/>
    </source>
</evidence>
<evidence type="ECO:0000256" key="3">
    <source>
        <dbReference type="ARBA" id="ARBA00012886"/>
    </source>
</evidence>
<protein>
    <recommendedName>
        <fullName evidence="3 8">folate gamma-glutamyl hydrolase</fullName>
        <ecNumber evidence="3 8">3.4.19.9</ecNumber>
    </recommendedName>
</protein>
<dbReference type="PANTHER" id="PTHR11315:SF0">
    <property type="entry name" value="FOLATE GAMMA-GLUTAMYL HYDROLASE"/>
    <property type="match status" value="1"/>
</dbReference>